<name>A0A699ZJS6_HAELA</name>
<evidence type="ECO:0000256" key="1">
    <source>
        <dbReference type="ARBA" id="ARBA00009743"/>
    </source>
</evidence>
<comment type="catalytic activity">
    <reaction evidence="4">
        <text>Hydrolysis of terminal, non-reducing alpha-D-galactose residues in alpha-D-galactosides, including galactose oligosaccharides, galactomannans and galactolipids.</text>
        <dbReference type="EC" id="3.2.1.22"/>
    </reaction>
</comment>
<sequence>MGKVSVCLLLTSISVLLVFANVSHGLDNGVGLVPAMGWNSWNYFRCQINETLIREVADAMVSSGLRDAGYKYVNLDDCWMQKRDGDGRIVPFADKFPSGMK</sequence>
<evidence type="ECO:0000256" key="5">
    <source>
        <dbReference type="SAM" id="SignalP"/>
    </source>
</evidence>
<evidence type="ECO:0000313" key="7">
    <source>
        <dbReference type="Proteomes" id="UP000485058"/>
    </source>
</evidence>
<gene>
    <name evidence="6" type="ORF">HaLaN_16849</name>
</gene>
<dbReference type="GO" id="GO:0005975">
    <property type="term" value="P:carbohydrate metabolic process"/>
    <property type="evidence" value="ECO:0007669"/>
    <property type="project" value="InterPro"/>
</dbReference>
<dbReference type="PANTHER" id="PTHR11452">
    <property type="entry name" value="ALPHA-GALACTOSIDASE/ALPHA-N-ACETYLGALACTOSAMINIDASE"/>
    <property type="match status" value="1"/>
</dbReference>
<dbReference type="InterPro" id="IPR013785">
    <property type="entry name" value="Aldolase_TIM"/>
</dbReference>
<evidence type="ECO:0000256" key="2">
    <source>
        <dbReference type="ARBA" id="ARBA00022801"/>
    </source>
</evidence>
<evidence type="ECO:0000256" key="3">
    <source>
        <dbReference type="ARBA" id="ARBA00023295"/>
    </source>
</evidence>
<comment type="caution">
    <text evidence="6">The sequence shown here is derived from an EMBL/GenBank/DDBJ whole genome shotgun (WGS) entry which is preliminary data.</text>
</comment>
<dbReference type="EMBL" id="BLLF01001527">
    <property type="protein sequence ID" value="GFH19829.1"/>
    <property type="molecule type" value="Genomic_DNA"/>
</dbReference>
<feature type="signal peptide" evidence="5">
    <location>
        <begin position="1"/>
        <end position="25"/>
    </location>
</feature>
<keyword evidence="7" id="KW-1185">Reference proteome</keyword>
<feature type="non-terminal residue" evidence="6">
    <location>
        <position position="101"/>
    </location>
</feature>
<dbReference type="InterPro" id="IPR000111">
    <property type="entry name" value="Glyco_hydro_27/36_CS"/>
</dbReference>
<reference evidence="6 7" key="1">
    <citation type="submission" date="2020-02" db="EMBL/GenBank/DDBJ databases">
        <title>Draft genome sequence of Haematococcus lacustris strain NIES-144.</title>
        <authorList>
            <person name="Morimoto D."/>
            <person name="Nakagawa S."/>
            <person name="Yoshida T."/>
            <person name="Sawayama S."/>
        </authorList>
    </citation>
    <scope>NUCLEOTIDE SEQUENCE [LARGE SCALE GENOMIC DNA]</scope>
    <source>
        <strain evidence="6 7">NIES-144</strain>
    </source>
</reference>
<keyword evidence="5" id="KW-0732">Signal</keyword>
<accession>A0A699ZJS6</accession>
<dbReference type="GO" id="GO:0004557">
    <property type="term" value="F:alpha-galactosidase activity"/>
    <property type="evidence" value="ECO:0007669"/>
    <property type="project" value="UniProtKB-EC"/>
</dbReference>
<dbReference type="Proteomes" id="UP000485058">
    <property type="component" value="Unassembled WGS sequence"/>
</dbReference>
<dbReference type="AlphaFoldDB" id="A0A699ZJS6"/>
<dbReference type="Pfam" id="PF16499">
    <property type="entry name" value="Melibiase_2"/>
    <property type="match status" value="1"/>
</dbReference>
<feature type="chain" id="PRO_5025412044" description="Alpha-galactosidase" evidence="5">
    <location>
        <begin position="26"/>
        <end position="101"/>
    </location>
</feature>
<proteinExistence type="inferred from homology"/>
<keyword evidence="4" id="KW-1015">Disulfide bond</keyword>
<dbReference type="InterPro" id="IPR002241">
    <property type="entry name" value="Glyco_hydro_27"/>
</dbReference>
<comment type="similarity">
    <text evidence="1 4">Belongs to the glycosyl hydrolase 27 family.</text>
</comment>
<evidence type="ECO:0000313" key="6">
    <source>
        <dbReference type="EMBL" id="GFH19829.1"/>
    </source>
</evidence>
<keyword evidence="3 4" id="KW-0326">Glycosidase</keyword>
<keyword evidence="2 4" id="KW-0378">Hydrolase</keyword>
<protein>
    <recommendedName>
        <fullName evidence="4">Alpha-galactosidase</fullName>
        <ecNumber evidence="4">3.2.1.22</ecNumber>
    </recommendedName>
    <alternativeName>
        <fullName evidence="4">Melibiase</fullName>
    </alternativeName>
</protein>
<evidence type="ECO:0000256" key="4">
    <source>
        <dbReference type="RuleBase" id="RU361168"/>
    </source>
</evidence>
<dbReference type="PRINTS" id="PR00740">
    <property type="entry name" value="GLHYDRLASE27"/>
</dbReference>
<dbReference type="SUPFAM" id="SSF51445">
    <property type="entry name" value="(Trans)glycosidases"/>
    <property type="match status" value="1"/>
</dbReference>
<dbReference type="Gene3D" id="3.20.20.70">
    <property type="entry name" value="Aldolase class I"/>
    <property type="match status" value="1"/>
</dbReference>
<dbReference type="PANTHER" id="PTHR11452:SF75">
    <property type="entry name" value="ALPHA-GALACTOSIDASE MEL1"/>
    <property type="match status" value="1"/>
</dbReference>
<feature type="non-terminal residue" evidence="6">
    <location>
        <position position="1"/>
    </location>
</feature>
<organism evidence="6 7">
    <name type="scientific">Haematococcus lacustris</name>
    <name type="common">Green alga</name>
    <name type="synonym">Haematococcus pluvialis</name>
    <dbReference type="NCBI Taxonomy" id="44745"/>
    <lineage>
        <taxon>Eukaryota</taxon>
        <taxon>Viridiplantae</taxon>
        <taxon>Chlorophyta</taxon>
        <taxon>core chlorophytes</taxon>
        <taxon>Chlorophyceae</taxon>
        <taxon>CS clade</taxon>
        <taxon>Chlamydomonadales</taxon>
        <taxon>Haematococcaceae</taxon>
        <taxon>Haematococcus</taxon>
    </lineage>
</organism>
<dbReference type="InterPro" id="IPR017853">
    <property type="entry name" value="GH"/>
</dbReference>
<dbReference type="PROSITE" id="PS00512">
    <property type="entry name" value="ALPHA_GALACTOSIDASE"/>
    <property type="match status" value="1"/>
</dbReference>
<dbReference type="EC" id="3.2.1.22" evidence="4"/>